<feature type="coiled-coil region" evidence="1">
    <location>
        <begin position="8"/>
        <end position="64"/>
    </location>
</feature>
<dbReference type="AlphaFoldDB" id="A0A2W4R416"/>
<dbReference type="Proteomes" id="UP000249396">
    <property type="component" value="Unassembled WGS sequence"/>
</dbReference>
<evidence type="ECO:0000313" key="3">
    <source>
        <dbReference type="Proteomes" id="UP000249396"/>
    </source>
</evidence>
<evidence type="ECO:0008006" key="4">
    <source>
        <dbReference type="Google" id="ProtNLM"/>
    </source>
</evidence>
<proteinExistence type="predicted"/>
<keyword evidence="1" id="KW-0175">Coiled coil</keyword>
<dbReference type="EMBL" id="QJPH01000314">
    <property type="protein sequence ID" value="PZN78702.1"/>
    <property type="molecule type" value="Genomic_DNA"/>
</dbReference>
<gene>
    <name evidence="2" type="ORF">DM484_12545</name>
</gene>
<reference evidence="2 3" key="1">
    <citation type="journal article" date="2018" name="Aquat. Microb. Ecol.">
        <title>Gammaproteobacterial methanotrophs dominate.</title>
        <authorList>
            <person name="Rissanen A.J."/>
            <person name="Saarenheimo J."/>
            <person name="Tiirola M."/>
            <person name="Peura S."/>
            <person name="Aalto S.L."/>
            <person name="Karvinen A."/>
            <person name="Nykanen H."/>
        </authorList>
    </citation>
    <scope>NUCLEOTIDE SEQUENCE [LARGE SCALE GENOMIC DNA]</scope>
    <source>
        <strain evidence="2">AMbin10</strain>
    </source>
</reference>
<organism evidence="2 3">
    <name type="scientific">Candidatus Methylumidiphilus alinenensis</name>
    <dbReference type="NCBI Taxonomy" id="2202197"/>
    <lineage>
        <taxon>Bacteria</taxon>
        <taxon>Pseudomonadati</taxon>
        <taxon>Pseudomonadota</taxon>
        <taxon>Gammaproteobacteria</taxon>
        <taxon>Methylococcales</taxon>
        <taxon>Candidatus Methylumidiphilus</taxon>
    </lineage>
</organism>
<sequence>MKTKDEYIESLASELKEWSAQIDLLSIKAENATADLQIRYAGEVDVLRTKQHAATAKIKELEEASGDAWGTLKETAIEVWDDLRTGLASAVAKFK</sequence>
<evidence type="ECO:0000256" key="1">
    <source>
        <dbReference type="SAM" id="Coils"/>
    </source>
</evidence>
<comment type="caution">
    <text evidence="2">The sequence shown here is derived from an EMBL/GenBank/DDBJ whole genome shotgun (WGS) entry which is preliminary data.</text>
</comment>
<accession>A0A2W4R416</accession>
<name>A0A2W4R416_9GAMM</name>
<protein>
    <recommendedName>
        <fullName evidence="4">Coiled coil domain-containing protein</fullName>
    </recommendedName>
</protein>
<evidence type="ECO:0000313" key="2">
    <source>
        <dbReference type="EMBL" id="PZN78702.1"/>
    </source>
</evidence>